<reference evidence="1" key="1">
    <citation type="journal article" date="2014" name="Front. Microbiol.">
        <title>High frequency of phylogenetically diverse reductive dehalogenase-homologous genes in deep subseafloor sedimentary metagenomes.</title>
        <authorList>
            <person name="Kawai M."/>
            <person name="Futagami T."/>
            <person name="Toyoda A."/>
            <person name="Takaki Y."/>
            <person name="Nishi S."/>
            <person name="Hori S."/>
            <person name="Arai W."/>
            <person name="Tsubouchi T."/>
            <person name="Morono Y."/>
            <person name="Uchiyama I."/>
            <person name="Ito T."/>
            <person name="Fujiyama A."/>
            <person name="Inagaki F."/>
            <person name="Takami H."/>
        </authorList>
    </citation>
    <scope>NUCLEOTIDE SEQUENCE</scope>
    <source>
        <strain evidence="1">Expedition CK06-06</strain>
    </source>
</reference>
<feature type="non-terminal residue" evidence="1">
    <location>
        <position position="35"/>
    </location>
</feature>
<name>X0YRB5_9ZZZZ</name>
<proteinExistence type="predicted"/>
<sequence>MIKLDISHVLYLNNMMCKATGGSSGLRDIGALESA</sequence>
<dbReference type="AlphaFoldDB" id="X0YRB5"/>
<accession>X0YRB5</accession>
<comment type="caution">
    <text evidence="1">The sequence shown here is derived from an EMBL/GenBank/DDBJ whole genome shotgun (WGS) entry which is preliminary data.</text>
</comment>
<gene>
    <name evidence="1" type="ORF">S01H4_03682</name>
</gene>
<organism evidence="1">
    <name type="scientific">marine sediment metagenome</name>
    <dbReference type="NCBI Taxonomy" id="412755"/>
    <lineage>
        <taxon>unclassified sequences</taxon>
        <taxon>metagenomes</taxon>
        <taxon>ecological metagenomes</taxon>
    </lineage>
</organism>
<protein>
    <submittedName>
        <fullName evidence="1">Uncharacterized protein</fullName>
    </submittedName>
</protein>
<evidence type="ECO:0000313" key="1">
    <source>
        <dbReference type="EMBL" id="GAG58889.1"/>
    </source>
</evidence>
<dbReference type="EMBL" id="BART01000923">
    <property type="protein sequence ID" value="GAG58889.1"/>
    <property type="molecule type" value="Genomic_DNA"/>
</dbReference>